<keyword evidence="2" id="KW-1185">Reference proteome</keyword>
<reference evidence="1" key="1">
    <citation type="submission" date="2020-09" db="EMBL/GenBank/DDBJ databases">
        <title>A novel bacterium of genus Hazenella, isolated from South China Sea.</title>
        <authorList>
            <person name="Huang H."/>
            <person name="Mo K."/>
            <person name="Hu Y."/>
        </authorList>
    </citation>
    <scope>NUCLEOTIDE SEQUENCE</scope>
    <source>
        <strain evidence="1">IB182357</strain>
    </source>
</reference>
<protein>
    <submittedName>
        <fullName evidence="1">Uncharacterized protein</fullName>
    </submittedName>
</protein>
<gene>
    <name evidence="1" type="ORF">IC620_11985</name>
</gene>
<proteinExistence type="predicted"/>
<organism evidence="1 2">
    <name type="scientific">Polycladospora coralii</name>
    <dbReference type="NCBI Taxonomy" id="2771432"/>
    <lineage>
        <taxon>Bacteria</taxon>
        <taxon>Bacillati</taxon>
        <taxon>Bacillota</taxon>
        <taxon>Bacilli</taxon>
        <taxon>Bacillales</taxon>
        <taxon>Thermoactinomycetaceae</taxon>
        <taxon>Polycladospora</taxon>
    </lineage>
</organism>
<evidence type="ECO:0000313" key="1">
    <source>
        <dbReference type="EMBL" id="MBD1373073.1"/>
    </source>
</evidence>
<dbReference type="Proteomes" id="UP000661691">
    <property type="component" value="Unassembled WGS sequence"/>
</dbReference>
<comment type="caution">
    <text evidence="1">The sequence shown here is derived from an EMBL/GenBank/DDBJ whole genome shotgun (WGS) entry which is preliminary data.</text>
</comment>
<accession>A0A926NAU4</accession>
<dbReference type="AlphaFoldDB" id="A0A926NAU4"/>
<evidence type="ECO:0000313" key="2">
    <source>
        <dbReference type="Proteomes" id="UP000661691"/>
    </source>
</evidence>
<dbReference type="RefSeq" id="WP_224749729.1">
    <property type="nucleotide sequence ID" value="NZ_JACXAH010000016.1"/>
</dbReference>
<dbReference type="EMBL" id="JACXAH010000016">
    <property type="protein sequence ID" value="MBD1373073.1"/>
    <property type="molecule type" value="Genomic_DNA"/>
</dbReference>
<name>A0A926NAU4_9BACL</name>
<sequence length="138" mass="15261">MQSVSADVFRKNTKSFSPNEVLTFTNVGNQQGVFVNRNRLGEIDALITTRSGTYQIDWIVQAISSAPVVIELNINRGAITRRYAESKDEIDQLIGYNNITVPAFSIIRLVNRGKRTVTVTAPASVSGTILSLLKIHRL</sequence>